<accession>A0A7C5LW36</accession>
<dbReference type="AlphaFoldDB" id="A0A7C5LW36"/>
<protein>
    <submittedName>
        <fullName evidence="2">Transposase</fullName>
    </submittedName>
</protein>
<dbReference type="GO" id="GO:0003676">
    <property type="term" value="F:nucleic acid binding"/>
    <property type="evidence" value="ECO:0007669"/>
    <property type="project" value="InterPro"/>
</dbReference>
<gene>
    <name evidence="2" type="ORF">ENJ42_01955</name>
</gene>
<dbReference type="EMBL" id="DRMJ01000094">
    <property type="protein sequence ID" value="HHL42356.1"/>
    <property type="molecule type" value="Genomic_DNA"/>
</dbReference>
<dbReference type="InterPro" id="IPR001584">
    <property type="entry name" value="Integrase_cat-core"/>
</dbReference>
<comment type="caution">
    <text evidence="2">The sequence shown here is derived from an EMBL/GenBank/DDBJ whole genome shotgun (WGS) entry which is preliminary data.</text>
</comment>
<feature type="non-terminal residue" evidence="2">
    <location>
        <position position="1"/>
    </location>
</feature>
<dbReference type="GO" id="GO:0015074">
    <property type="term" value="P:DNA integration"/>
    <property type="evidence" value="ECO:0007669"/>
    <property type="project" value="InterPro"/>
</dbReference>
<name>A0A7C5LW36_9PROT</name>
<evidence type="ECO:0000259" key="1">
    <source>
        <dbReference type="PROSITE" id="PS50994"/>
    </source>
</evidence>
<dbReference type="InterPro" id="IPR036397">
    <property type="entry name" value="RNaseH_sf"/>
</dbReference>
<proteinExistence type="predicted"/>
<dbReference type="InterPro" id="IPR012337">
    <property type="entry name" value="RNaseH-like_sf"/>
</dbReference>
<evidence type="ECO:0000313" key="2">
    <source>
        <dbReference type="EMBL" id="HHL42356.1"/>
    </source>
</evidence>
<reference evidence="2" key="1">
    <citation type="journal article" date="2020" name="mSystems">
        <title>Genome- and Community-Level Interaction Insights into Carbon Utilization and Element Cycling Functions of Hydrothermarchaeota in Hydrothermal Sediment.</title>
        <authorList>
            <person name="Zhou Z."/>
            <person name="Liu Y."/>
            <person name="Xu W."/>
            <person name="Pan J."/>
            <person name="Luo Z.H."/>
            <person name="Li M."/>
        </authorList>
    </citation>
    <scope>NUCLEOTIDE SEQUENCE [LARGE SCALE GENOMIC DNA]</scope>
    <source>
        <strain evidence="2">HyVt-485</strain>
    </source>
</reference>
<dbReference type="Pfam" id="PF13683">
    <property type="entry name" value="rve_3"/>
    <property type="match status" value="1"/>
</dbReference>
<organism evidence="2">
    <name type="scientific">Hellea balneolensis</name>
    <dbReference type="NCBI Taxonomy" id="287478"/>
    <lineage>
        <taxon>Bacteria</taxon>
        <taxon>Pseudomonadati</taxon>
        <taxon>Pseudomonadota</taxon>
        <taxon>Alphaproteobacteria</taxon>
        <taxon>Maricaulales</taxon>
        <taxon>Robiginitomaculaceae</taxon>
        <taxon>Hellea</taxon>
    </lineage>
</organism>
<dbReference type="Proteomes" id="UP000885830">
    <property type="component" value="Unassembled WGS sequence"/>
</dbReference>
<sequence length="137" mass="15688">WERKSKFIHAQVYSHAKASSAKRFLGELLDKVPFKIKSIQVDGGSEFMAEFEKACQDMKIPLIVLPPSRPSYNGGVERGNRTFKEEFYYRRDLLADSIGAIRYELKKAVEKYNTYRPHHSLAGLTPMAYIKNTQKGG</sequence>
<feature type="domain" description="Integrase catalytic" evidence="1">
    <location>
        <begin position="1"/>
        <end position="134"/>
    </location>
</feature>
<dbReference type="PROSITE" id="PS50994">
    <property type="entry name" value="INTEGRASE"/>
    <property type="match status" value="1"/>
</dbReference>
<dbReference type="Gene3D" id="3.30.420.10">
    <property type="entry name" value="Ribonuclease H-like superfamily/Ribonuclease H"/>
    <property type="match status" value="1"/>
</dbReference>
<dbReference type="SUPFAM" id="SSF53098">
    <property type="entry name" value="Ribonuclease H-like"/>
    <property type="match status" value="1"/>
</dbReference>